<accession>A0A5A5U2F9</accession>
<dbReference type="OMA" id="PKSHVYR"/>
<evidence type="ECO:0000313" key="5">
    <source>
        <dbReference type="Proteomes" id="UP000323274"/>
    </source>
</evidence>
<dbReference type="CDD" id="cd02869">
    <property type="entry name" value="PseudoU_synth_RluA_like"/>
    <property type="match status" value="1"/>
</dbReference>
<proteinExistence type="inferred from homology"/>
<organism evidence="4 5">
    <name type="scientific">Leuconostoc citreum</name>
    <dbReference type="NCBI Taxonomy" id="33964"/>
    <lineage>
        <taxon>Bacteria</taxon>
        <taxon>Bacillati</taxon>
        <taxon>Bacillota</taxon>
        <taxon>Bacilli</taxon>
        <taxon>Lactobacillales</taxon>
        <taxon>Lactobacillaceae</taxon>
        <taxon>Leuconostoc</taxon>
    </lineage>
</organism>
<dbReference type="SUPFAM" id="SSF55120">
    <property type="entry name" value="Pseudouridine synthase"/>
    <property type="match status" value="1"/>
</dbReference>
<dbReference type="InterPro" id="IPR006145">
    <property type="entry name" value="PsdUridine_synth_RsuA/RluA"/>
</dbReference>
<comment type="function">
    <text evidence="3">Responsible for synthesis of pseudouridine from uracil.</text>
</comment>
<dbReference type="Proteomes" id="UP000323274">
    <property type="component" value="Unassembled WGS sequence"/>
</dbReference>
<dbReference type="InterPro" id="IPR050188">
    <property type="entry name" value="RluA_PseudoU_synthase"/>
</dbReference>
<dbReference type="GO" id="GO:0003723">
    <property type="term" value="F:RNA binding"/>
    <property type="evidence" value="ECO:0007669"/>
    <property type="project" value="InterPro"/>
</dbReference>
<dbReference type="GO" id="GO:0009982">
    <property type="term" value="F:pseudouridine synthase activity"/>
    <property type="evidence" value="ECO:0007669"/>
    <property type="project" value="InterPro"/>
</dbReference>
<dbReference type="AlphaFoldDB" id="A0A5A5U2F9"/>
<evidence type="ECO:0000313" key="4">
    <source>
        <dbReference type="EMBL" id="GDZ84559.1"/>
    </source>
</evidence>
<dbReference type="EMBL" id="BJJW01000015">
    <property type="protein sequence ID" value="GDZ84559.1"/>
    <property type="molecule type" value="Genomic_DNA"/>
</dbReference>
<gene>
    <name evidence="4" type="primary">rluD_2</name>
    <name evidence="4" type="ORF">LCIT_18010</name>
</gene>
<dbReference type="NCBIfam" id="TIGR00005">
    <property type="entry name" value="rluA_subfam"/>
    <property type="match status" value="1"/>
</dbReference>
<dbReference type="Gene3D" id="3.30.2350.10">
    <property type="entry name" value="Pseudouridine synthase"/>
    <property type="match status" value="1"/>
</dbReference>
<dbReference type="GO" id="GO:0000455">
    <property type="term" value="P:enzyme-directed rRNA pseudouridine synthesis"/>
    <property type="evidence" value="ECO:0007669"/>
    <property type="project" value="TreeGrafter"/>
</dbReference>
<comment type="similarity">
    <text evidence="2 3">Belongs to the pseudouridine synthase RluA family.</text>
</comment>
<name>A0A5A5U2F9_LEUCI</name>
<protein>
    <recommendedName>
        <fullName evidence="3">Pseudouridine synthase</fullName>
        <ecNumber evidence="3">5.4.99.-</ecNumber>
    </recommendedName>
</protein>
<dbReference type="PROSITE" id="PS01129">
    <property type="entry name" value="PSI_RLU"/>
    <property type="match status" value="1"/>
</dbReference>
<dbReference type="Pfam" id="PF00849">
    <property type="entry name" value="PseudoU_synth_2"/>
    <property type="match status" value="1"/>
</dbReference>
<dbReference type="PANTHER" id="PTHR21600:SF87">
    <property type="entry name" value="RNA PSEUDOURIDYLATE SYNTHASE DOMAIN-CONTAINING PROTEIN 1"/>
    <property type="match status" value="1"/>
</dbReference>
<keyword evidence="3" id="KW-0413">Isomerase</keyword>
<evidence type="ECO:0000256" key="2">
    <source>
        <dbReference type="ARBA" id="ARBA00010876"/>
    </source>
</evidence>
<dbReference type="GO" id="GO:0140098">
    <property type="term" value="F:catalytic activity, acting on RNA"/>
    <property type="evidence" value="ECO:0007669"/>
    <property type="project" value="UniProtKB-ARBA"/>
</dbReference>
<dbReference type="InterPro" id="IPR020103">
    <property type="entry name" value="PsdUridine_synth_cat_dom_sf"/>
</dbReference>
<evidence type="ECO:0000256" key="1">
    <source>
        <dbReference type="ARBA" id="ARBA00000073"/>
    </source>
</evidence>
<comment type="catalytic activity">
    <reaction evidence="1 3">
        <text>a uridine in RNA = a pseudouridine in RNA</text>
        <dbReference type="Rhea" id="RHEA:48348"/>
        <dbReference type="Rhea" id="RHEA-COMP:12068"/>
        <dbReference type="Rhea" id="RHEA-COMP:12069"/>
        <dbReference type="ChEBI" id="CHEBI:65314"/>
        <dbReference type="ChEBI" id="CHEBI:65315"/>
    </reaction>
</comment>
<dbReference type="RefSeq" id="WP_004905065.1">
    <property type="nucleotide sequence ID" value="NZ_BJJW01000015.1"/>
</dbReference>
<dbReference type="InterPro" id="IPR006224">
    <property type="entry name" value="PsdUridine_synth_RluA-like_CS"/>
</dbReference>
<sequence length="306" mass="34948">MTTWHYQMTITPNSEHIGQSIKAVLIHWLIPQRIRGALRLKQHVRINGLYRPTNYQLQANDQLSLVFDQADFRTGESQYPANNSHALDIIFENDDLVVVNKPAGMKMHPHSPSETDTLLNFLAANFSKRHLYSAGAIAKPYMVHRIDRETSGAVIVAKNPVVVPILNRMLKEKVIQRTYLAWVQGILLKNSGTIDRPIGRDISKPFQRQVNGVQAQHAKTHWFKIHTVFQNTLLRLQLDTGRMHQIRVHLASINHPIVGDSLYGQRLNQQRMMLHAMSLTLPLPFDGPKRIITTSLPSDFPKQLHV</sequence>
<dbReference type="EC" id="5.4.99.-" evidence="3"/>
<evidence type="ECO:0000256" key="3">
    <source>
        <dbReference type="RuleBase" id="RU362028"/>
    </source>
</evidence>
<comment type="caution">
    <text evidence="4">The sequence shown here is derived from an EMBL/GenBank/DDBJ whole genome shotgun (WGS) entry which is preliminary data.</text>
</comment>
<reference evidence="4 5" key="1">
    <citation type="submission" date="2019-04" db="EMBL/GenBank/DDBJ databases">
        <title>A pseudo-fructophilic Leuconostoc citreum strain F192-5 isolated from peel of satsuma mandarin: the first report for isolation and characterization of strain-dependent fructophilic-like characteristics.</title>
        <authorList>
            <person name="Maeno S."/>
            <person name="Tanizawa Y."/>
            <person name="Kajikawa A."/>
            <person name="Kanesaki Y."/>
            <person name="Kubota E."/>
            <person name="Arita M."/>
            <person name="Leon D."/>
            <person name="Endo A."/>
        </authorList>
    </citation>
    <scope>NUCLEOTIDE SEQUENCE [LARGE SCALE GENOMIC DNA]</scope>
    <source>
        <strain evidence="4 5">F192-5</strain>
    </source>
</reference>
<dbReference type="PANTHER" id="PTHR21600">
    <property type="entry name" value="MITOCHONDRIAL RNA PSEUDOURIDINE SYNTHASE"/>
    <property type="match status" value="1"/>
</dbReference>
<dbReference type="InterPro" id="IPR006225">
    <property type="entry name" value="PsdUridine_synth_RluC/D"/>
</dbReference>